<evidence type="ECO:0000256" key="4">
    <source>
        <dbReference type="ARBA" id="ARBA00022989"/>
    </source>
</evidence>
<comment type="similarity">
    <text evidence="6">Belongs to the ABC-4 integral membrane protein family.</text>
</comment>
<evidence type="ECO:0000313" key="10">
    <source>
        <dbReference type="EMBL" id="PUE03285.1"/>
    </source>
</evidence>
<feature type="domain" description="ABC3 transporter permease C-terminal" evidence="8">
    <location>
        <begin position="279"/>
        <end position="392"/>
    </location>
</feature>
<evidence type="ECO:0000259" key="8">
    <source>
        <dbReference type="Pfam" id="PF02687"/>
    </source>
</evidence>
<evidence type="ECO:0000259" key="9">
    <source>
        <dbReference type="Pfam" id="PF12704"/>
    </source>
</evidence>
<dbReference type="InterPro" id="IPR003838">
    <property type="entry name" value="ABC3_permease_C"/>
</dbReference>
<dbReference type="PANTHER" id="PTHR30572">
    <property type="entry name" value="MEMBRANE COMPONENT OF TRANSPORTER-RELATED"/>
    <property type="match status" value="1"/>
</dbReference>
<dbReference type="InterPro" id="IPR050250">
    <property type="entry name" value="Macrolide_Exporter_MacB"/>
</dbReference>
<evidence type="ECO:0000256" key="5">
    <source>
        <dbReference type="ARBA" id="ARBA00023136"/>
    </source>
</evidence>
<organism evidence="10 11">
    <name type="scientific">Candidatus Sedimenticola endophacoides</name>
    <dbReference type="NCBI Taxonomy" id="2548426"/>
    <lineage>
        <taxon>Bacteria</taxon>
        <taxon>Pseudomonadati</taxon>
        <taxon>Pseudomonadota</taxon>
        <taxon>Gammaproteobacteria</taxon>
        <taxon>Chromatiales</taxon>
        <taxon>Sedimenticolaceae</taxon>
        <taxon>Sedimenticola</taxon>
    </lineage>
</organism>
<feature type="transmembrane region" description="Helical" evidence="7">
    <location>
        <begin position="362"/>
        <end position="385"/>
    </location>
</feature>
<dbReference type="EMBL" id="PQCO01000162">
    <property type="protein sequence ID" value="PUE03285.1"/>
    <property type="molecule type" value="Genomic_DNA"/>
</dbReference>
<gene>
    <name evidence="10" type="ORF">C3L24_04830</name>
</gene>
<dbReference type="GO" id="GO:0022857">
    <property type="term" value="F:transmembrane transporter activity"/>
    <property type="evidence" value="ECO:0007669"/>
    <property type="project" value="TreeGrafter"/>
</dbReference>
<keyword evidence="2" id="KW-1003">Cell membrane</keyword>
<evidence type="ECO:0000256" key="2">
    <source>
        <dbReference type="ARBA" id="ARBA00022475"/>
    </source>
</evidence>
<accession>A0A6N4E1M4</accession>
<feature type="transmembrane region" description="Helical" evidence="7">
    <location>
        <begin position="319"/>
        <end position="342"/>
    </location>
</feature>
<feature type="domain" description="MacB-like periplasmic core" evidence="9">
    <location>
        <begin position="21"/>
        <end position="241"/>
    </location>
</feature>
<keyword evidence="5 7" id="KW-0472">Membrane</keyword>
<reference evidence="10 11" key="1">
    <citation type="submission" date="2018-01" db="EMBL/GenBank/DDBJ databases">
        <title>Novel co-symbiosis in the lucinid bivalve Phacoides pectinatus.</title>
        <authorList>
            <person name="Lim S.J."/>
            <person name="Davis B.G."/>
            <person name="Gill D.E."/>
            <person name="Engel A.S."/>
            <person name="Anderson L.C."/>
            <person name="Campbell B.J."/>
        </authorList>
    </citation>
    <scope>NUCLEOTIDE SEQUENCE [LARGE SCALE GENOMIC DNA]</scope>
    <source>
        <strain evidence="10">N3_P5</strain>
    </source>
</reference>
<dbReference type="GO" id="GO:0005886">
    <property type="term" value="C:plasma membrane"/>
    <property type="evidence" value="ECO:0007669"/>
    <property type="project" value="UniProtKB-SubCell"/>
</dbReference>
<dbReference type="Proteomes" id="UP000250928">
    <property type="component" value="Unassembled WGS sequence"/>
</dbReference>
<proteinExistence type="inferred from homology"/>
<feature type="transmembrane region" description="Helical" evidence="7">
    <location>
        <begin position="21"/>
        <end position="41"/>
    </location>
</feature>
<dbReference type="AlphaFoldDB" id="A0A6N4E1M4"/>
<dbReference type="Pfam" id="PF12704">
    <property type="entry name" value="MacB_PCD"/>
    <property type="match status" value="1"/>
</dbReference>
<keyword evidence="3 7" id="KW-0812">Transmembrane</keyword>
<evidence type="ECO:0000313" key="11">
    <source>
        <dbReference type="Proteomes" id="UP000250928"/>
    </source>
</evidence>
<dbReference type="PANTHER" id="PTHR30572:SF4">
    <property type="entry name" value="ABC TRANSPORTER PERMEASE YTRF"/>
    <property type="match status" value="1"/>
</dbReference>
<comment type="caution">
    <text evidence="10">The sequence shown here is derived from an EMBL/GenBank/DDBJ whole genome shotgun (WGS) entry which is preliminary data.</text>
</comment>
<dbReference type="Pfam" id="PF02687">
    <property type="entry name" value="FtsX"/>
    <property type="match status" value="1"/>
</dbReference>
<evidence type="ECO:0000256" key="1">
    <source>
        <dbReference type="ARBA" id="ARBA00004651"/>
    </source>
</evidence>
<evidence type="ECO:0000256" key="6">
    <source>
        <dbReference type="ARBA" id="ARBA00038076"/>
    </source>
</evidence>
<protein>
    <submittedName>
        <fullName evidence="10">Peptide ABC transporter permease</fullName>
    </submittedName>
</protein>
<name>A0A6N4E1M4_9GAMM</name>
<comment type="subcellular location">
    <subcellularLocation>
        <location evidence="1">Cell membrane</location>
        <topology evidence="1">Multi-pass membrane protein</topology>
    </subcellularLocation>
</comment>
<feature type="transmembrane region" description="Helical" evidence="7">
    <location>
        <begin position="271"/>
        <end position="298"/>
    </location>
</feature>
<sequence length="399" mass="42130">MRSADFLSLALGSVAAHRMRSLLTALGIAVGIAAVVLLTSIGEGVHRFVLGEFTQFGTHLIAVTPGKTSTFGLSGAVINTVRPLTLEDAEALARLPRIEAALPFVQGNAPIEYGNRIRRSMIFGTGADVPRVWRMQPRIGRFLPREDPRHARPFAVLGAKVKQELFGAASPLGRRVRIGGERYRVIGVMEPKGTLLGFDLDDAVYIPTHRAMAMFDQEGVMEVDLLYAPGGDSASLTDTIRTRLKQRHGGEDFTIITQDQMLQTLGGVLDILTLAVAALGTISLLVGGVGILTIMSIAVNERRGEIGLLCALGANRRGILWLFIGEAVLLAGLGGGAGLLAGTGGAWLLGALIPALPTHTSWAHALLAEGVSLLIGLTAGALPAWRAAGLDPIEALRSE</sequence>
<dbReference type="InterPro" id="IPR025857">
    <property type="entry name" value="MacB_PCD"/>
</dbReference>
<evidence type="ECO:0000256" key="7">
    <source>
        <dbReference type="SAM" id="Phobius"/>
    </source>
</evidence>
<keyword evidence="4 7" id="KW-1133">Transmembrane helix</keyword>
<evidence type="ECO:0000256" key="3">
    <source>
        <dbReference type="ARBA" id="ARBA00022692"/>
    </source>
</evidence>